<dbReference type="Pfam" id="PF10075">
    <property type="entry name" value="CSN8_PSD8_EIF3K"/>
    <property type="match status" value="1"/>
</dbReference>
<evidence type="ECO:0000313" key="13">
    <source>
        <dbReference type="Proteomes" id="UP000799753"/>
    </source>
</evidence>
<keyword evidence="6" id="KW-0235">DNA replication</keyword>
<dbReference type="InterPro" id="IPR033464">
    <property type="entry name" value="CSN8_PSD8_EIF3K"/>
</dbReference>
<evidence type="ECO:0000256" key="1">
    <source>
        <dbReference type="ARBA" id="ARBA00004123"/>
    </source>
</evidence>
<dbReference type="GO" id="GO:0008541">
    <property type="term" value="C:proteasome regulatory particle, lid subcomplex"/>
    <property type="evidence" value="ECO:0007669"/>
    <property type="project" value="TreeGrafter"/>
</dbReference>
<evidence type="ECO:0000313" key="12">
    <source>
        <dbReference type="EMBL" id="KAF2640237.1"/>
    </source>
</evidence>
<protein>
    <recommendedName>
        <fullName evidence="4">DNA replication regulator SLD2</fullName>
    </recommendedName>
    <alternativeName>
        <fullName evidence="5">DNA replication regulator sld2</fullName>
    </alternativeName>
</protein>
<dbReference type="FunFam" id="1.10.10.1460:FF:000001">
    <property type="entry name" value="DNA replication regulator Sld2"/>
    <property type="match status" value="1"/>
</dbReference>
<dbReference type="Gene3D" id="1.25.40.990">
    <property type="match status" value="1"/>
</dbReference>
<gene>
    <name evidence="12" type="ORF">P280DRAFT_452821</name>
</gene>
<dbReference type="Pfam" id="PF11719">
    <property type="entry name" value="Drc1-Sld2"/>
    <property type="match status" value="1"/>
</dbReference>
<dbReference type="InterPro" id="IPR000717">
    <property type="entry name" value="PCI_dom"/>
</dbReference>
<evidence type="ECO:0000256" key="2">
    <source>
        <dbReference type="ARBA" id="ARBA00007276"/>
    </source>
</evidence>
<keyword evidence="13" id="KW-1185">Reference proteome</keyword>
<evidence type="ECO:0000256" key="6">
    <source>
        <dbReference type="ARBA" id="ARBA00022705"/>
    </source>
</evidence>
<proteinExistence type="inferred from homology"/>
<accession>A0A6A6RYR3</accession>
<dbReference type="AlphaFoldDB" id="A0A6A6RYR3"/>
<evidence type="ECO:0000256" key="3">
    <source>
        <dbReference type="ARBA" id="ARBA00009627"/>
    </source>
</evidence>
<comment type="subcellular location">
    <subcellularLocation>
        <location evidence="1">Nucleus</location>
    </subcellularLocation>
</comment>
<comment type="similarity">
    <text evidence="3">Belongs to the proteasome subunit S14 family.</text>
</comment>
<feature type="compositionally biased region" description="Acidic residues" evidence="10">
    <location>
        <begin position="332"/>
        <end position="342"/>
    </location>
</feature>
<dbReference type="PANTHER" id="PTHR12387">
    <property type="entry name" value="26S PROTEASOME NON-ATPASE REGULATORY SUBUNIT 8"/>
    <property type="match status" value="1"/>
</dbReference>
<organism evidence="12 13">
    <name type="scientific">Massarina eburnea CBS 473.64</name>
    <dbReference type="NCBI Taxonomy" id="1395130"/>
    <lineage>
        <taxon>Eukaryota</taxon>
        <taxon>Fungi</taxon>
        <taxon>Dikarya</taxon>
        <taxon>Ascomycota</taxon>
        <taxon>Pezizomycotina</taxon>
        <taxon>Dothideomycetes</taxon>
        <taxon>Pleosporomycetidae</taxon>
        <taxon>Pleosporales</taxon>
        <taxon>Massarineae</taxon>
        <taxon>Massarinaceae</taxon>
        <taxon>Massarina</taxon>
    </lineage>
</organism>
<feature type="region of interest" description="Disordered" evidence="10">
    <location>
        <begin position="316"/>
        <end position="446"/>
    </location>
</feature>
<dbReference type="OrthoDB" id="8775810at2759"/>
<dbReference type="PROSITE" id="PS50250">
    <property type="entry name" value="PCI"/>
    <property type="match status" value="1"/>
</dbReference>
<evidence type="ECO:0000256" key="5">
    <source>
        <dbReference type="ARBA" id="ARBA00019134"/>
    </source>
</evidence>
<feature type="compositionally biased region" description="Basic and acidic residues" evidence="10">
    <location>
        <begin position="99"/>
        <end position="120"/>
    </location>
</feature>
<name>A0A6A6RYR3_9PLEO</name>
<feature type="region of interest" description="Disordered" evidence="10">
    <location>
        <begin position="505"/>
        <end position="555"/>
    </location>
</feature>
<comment type="function">
    <text evidence="9">Has a role in the initiation of DNA replication. Required at S-phase checkpoint.</text>
</comment>
<feature type="compositionally biased region" description="Basic residues" evidence="10">
    <location>
        <begin position="350"/>
        <end position="370"/>
    </location>
</feature>
<dbReference type="GO" id="GO:0005634">
    <property type="term" value="C:nucleus"/>
    <property type="evidence" value="ECO:0007669"/>
    <property type="project" value="UniProtKB-SubCell"/>
</dbReference>
<dbReference type="PANTHER" id="PTHR12387:SF0">
    <property type="entry name" value="26S PROTEASOME NON-ATPASE REGULATORY SUBUNIT 8"/>
    <property type="match status" value="1"/>
</dbReference>
<dbReference type="GO" id="GO:0071163">
    <property type="term" value="P:DNA replication preinitiation complex assembly"/>
    <property type="evidence" value="ECO:0007669"/>
    <property type="project" value="UniProtKB-ARBA"/>
</dbReference>
<feature type="region of interest" description="Disordered" evidence="10">
    <location>
        <begin position="55"/>
        <end position="157"/>
    </location>
</feature>
<keyword evidence="8" id="KW-0539">Nucleus</keyword>
<feature type="compositionally biased region" description="Low complexity" evidence="10">
    <location>
        <begin position="542"/>
        <end position="555"/>
    </location>
</feature>
<reference evidence="12" key="1">
    <citation type="journal article" date="2020" name="Stud. Mycol.">
        <title>101 Dothideomycetes genomes: a test case for predicting lifestyles and emergence of pathogens.</title>
        <authorList>
            <person name="Haridas S."/>
            <person name="Albert R."/>
            <person name="Binder M."/>
            <person name="Bloem J."/>
            <person name="Labutti K."/>
            <person name="Salamov A."/>
            <person name="Andreopoulos B."/>
            <person name="Baker S."/>
            <person name="Barry K."/>
            <person name="Bills G."/>
            <person name="Bluhm B."/>
            <person name="Cannon C."/>
            <person name="Castanera R."/>
            <person name="Culley D."/>
            <person name="Daum C."/>
            <person name="Ezra D."/>
            <person name="Gonzalez J."/>
            <person name="Henrissat B."/>
            <person name="Kuo A."/>
            <person name="Liang C."/>
            <person name="Lipzen A."/>
            <person name="Lutzoni F."/>
            <person name="Magnuson J."/>
            <person name="Mondo S."/>
            <person name="Nolan M."/>
            <person name="Ohm R."/>
            <person name="Pangilinan J."/>
            <person name="Park H.-J."/>
            <person name="Ramirez L."/>
            <person name="Alfaro M."/>
            <person name="Sun H."/>
            <person name="Tritt A."/>
            <person name="Yoshinaga Y."/>
            <person name="Zwiers L.-H."/>
            <person name="Turgeon B."/>
            <person name="Goodwin S."/>
            <person name="Spatafora J."/>
            <person name="Crous P."/>
            <person name="Grigoriev I."/>
        </authorList>
    </citation>
    <scope>NUCLEOTIDE SEQUENCE</scope>
    <source>
        <strain evidence="12">CBS 473.64</strain>
    </source>
</reference>
<dbReference type="GO" id="GO:0006270">
    <property type="term" value="P:DNA replication initiation"/>
    <property type="evidence" value="ECO:0007669"/>
    <property type="project" value="UniProtKB-ARBA"/>
</dbReference>
<dbReference type="InterPro" id="IPR006746">
    <property type="entry name" value="26S_Psome_Rpn12"/>
</dbReference>
<dbReference type="Gene3D" id="1.10.10.1460">
    <property type="match status" value="1"/>
</dbReference>
<feature type="compositionally biased region" description="Polar residues" evidence="10">
    <location>
        <begin position="390"/>
        <end position="399"/>
    </location>
</feature>
<dbReference type="GO" id="GO:0005829">
    <property type="term" value="C:cytosol"/>
    <property type="evidence" value="ECO:0007669"/>
    <property type="project" value="TreeGrafter"/>
</dbReference>
<evidence type="ECO:0000256" key="7">
    <source>
        <dbReference type="ARBA" id="ARBA00022942"/>
    </source>
</evidence>
<evidence type="ECO:0000256" key="4">
    <source>
        <dbReference type="ARBA" id="ARBA00018363"/>
    </source>
</evidence>
<feature type="compositionally biased region" description="Basic and acidic residues" evidence="10">
    <location>
        <begin position="60"/>
        <end position="91"/>
    </location>
</feature>
<keyword evidence="7" id="KW-0647">Proteasome</keyword>
<feature type="domain" description="PCI" evidence="11">
    <location>
        <begin position="636"/>
        <end position="813"/>
    </location>
</feature>
<dbReference type="CDD" id="cd22289">
    <property type="entry name" value="RecQL4_SLD2_NTD"/>
    <property type="match status" value="1"/>
</dbReference>
<sequence>MSNPEIEQRCNALRTDLKSWEVKFEKTHDGRKPAREDIKVDDTIAQKYKEYNKLRTILSGKHDPRTPAHDADRSREAAKAEESRSLKRKCEANAPQTSAEKKTKRAETEAHVTTPRKKDSPVQSQSPSPAFIGPTPQRDGKALGLFDHLPEATPSKSRTVFGSIDANILRTPSKTPAKTNTIATPETTRKWARTPMSSAKKFMLSQWVSPPKTEQDTPTSSPTYPQTPAFLRRGAYLAPIDEDHEPTPRIAPWKRATLFNRLSVVQVIQARKKAEEERFDEDADIMRELEMDEMEAMGVSTAKKQTFQERLSVAVEDSQPAMPLGVDRHPESDEEGDAEEVPGPDGKPMKIWKKRGLKRQTRRVNMKPHFPKPEPLPTQIYEDEPDSAVPETQINTGSNVGEVDFSSDDDSEYASDASHSQKKAKAQNKKAASSPSQMGKENKDVLKQTKDGAVKKAARKIKATAHANYQKLKIKSKGGNGGKGRFGYCVTSSPVRSWPMNLTKHQSVAYQQPRRSSQLPPPQYSTPTTTTATKALDPEFESTPPTATRLLSSTTTSRPTAMAEKELQDLLKQLQQTLQSHKYPQAQTLLSRAKVALLHLNALIPAENTPRKALLLARETLEIGAIVSIRLKDPVTFTRYFQQLQPFYSLPDLQKDGGNASKITGLYLLLLLSDGDYAGFHTLLETLEVAAAQTGKGLEEDQFIQYPIRLERALMEGSYDRVWGETKSERVPSEEFGLFSEVLIGTIRKEIASCSEKAYPSIPIADAKSLLFLESEGAVVIFAKELGWVVKDSRIYFPAQDDEYSSKDILVTSGQVIENALGYARELETIV</sequence>
<evidence type="ECO:0000259" key="11">
    <source>
        <dbReference type="PROSITE" id="PS50250"/>
    </source>
</evidence>
<dbReference type="GO" id="GO:0043161">
    <property type="term" value="P:proteasome-mediated ubiquitin-dependent protein catabolic process"/>
    <property type="evidence" value="ECO:0007669"/>
    <property type="project" value="TreeGrafter"/>
</dbReference>
<feature type="region of interest" description="Disordered" evidence="10">
    <location>
        <begin position="208"/>
        <end position="227"/>
    </location>
</feature>
<dbReference type="EMBL" id="MU006785">
    <property type="protein sequence ID" value="KAF2640237.1"/>
    <property type="molecule type" value="Genomic_DNA"/>
</dbReference>
<dbReference type="FunFam" id="1.25.40.990:FF:000001">
    <property type="entry name" value="26S proteasome non-ATPase regulatory subunit"/>
    <property type="match status" value="1"/>
</dbReference>
<comment type="similarity">
    <text evidence="2">Belongs to the SLD2 family.</text>
</comment>
<feature type="compositionally biased region" description="Low complexity" evidence="10">
    <location>
        <begin position="217"/>
        <end position="227"/>
    </location>
</feature>
<evidence type="ECO:0000256" key="8">
    <source>
        <dbReference type="ARBA" id="ARBA00023242"/>
    </source>
</evidence>
<evidence type="ECO:0000256" key="10">
    <source>
        <dbReference type="SAM" id="MobiDB-lite"/>
    </source>
</evidence>
<evidence type="ECO:0000256" key="9">
    <source>
        <dbReference type="ARBA" id="ARBA00025253"/>
    </source>
</evidence>
<dbReference type="InterPro" id="IPR021110">
    <property type="entry name" value="DNA_rep_checkpnt_protein"/>
</dbReference>
<dbReference type="Proteomes" id="UP000799753">
    <property type="component" value="Unassembled WGS sequence"/>
</dbReference>